<keyword evidence="3" id="KW-1185">Reference proteome</keyword>
<dbReference type="Proteomes" id="UP001295444">
    <property type="component" value="Chromosome 13"/>
</dbReference>
<sequence>MASQAASQRNKPHAFAACWHPDWLTPDSRQALTQEPEMVKKTQKSQVHKPQDIGTLLQRTPKHENEACDPQEKGGVSEDAQGSKPQIPQPA</sequence>
<feature type="region of interest" description="Disordered" evidence="1">
    <location>
        <begin position="27"/>
        <end position="91"/>
    </location>
</feature>
<evidence type="ECO:0000256" key="1">
    <source>
        <dbReference type="SAM" id="MobiDB-lite"/>
    </source>
</evidence>
<gene>
    <name evidence="2" type="ORF">PECUL_23A033008</name>
</gene>
<accession>A0AAD1TL12</accession>
<name>A0AAD1TL12_PELCU</name>
<feature type="compositionally biased region" description="Basic and acidic residues" evidence="1">
    <location>
        <begin position="61"/>
        <end position="76"/>
    </location>
</feature>
<proteinExistence type="predicted"/>
<evidence type="ECO:0000313" key="3">
    <source>
        <dbReference type="Proteomes" id="UP001295444"/>
    </source>
</evidence>
<dbReference type="AlphaFoldDB" id="A0AAD1TL12"/>
<organism evidence="2 3">
    <name type="scientific">Pelobates cultripes</name>
    <name type="common">Western spadefoot toad</name>
    <dbReference type="NCBI Taxonomy" id="61616"/>
    <lineage>
        <taxon>Eukaryota</taxon>
        <taxon>Metazoa</taxon>
        <taxon>Chordata</taxon>
        <taxon>Craniata</taxon>
        <taxon>Vertebrata</taxon>
        <taxon>Euteleostomi</taxon>
        <taxon>Amphibia</taxon>
        <taxon>Batrachia</taxon>
        <taxon>Anura</taxon>
        <taxon>Pelobatoidea</taxon>
        <taxon>Pelobatidae</taxon>
        <taxon>Pelobates</taxon>
    </lineage>
</organism>
<dbReference type="EMBL" id="OW240924">
    <property type="protein sequence ID" value="CAH2327306.1"/>
    <property type="molecule type" value="Genomic_DNA"/>
</dbReference>
<protein>
    <submittedName>
        <fullName evidence="2">Uncharacterized protein</fullName>
    </submittedName>
</protein>
<reference evidence="2" key="1">
    <citation type="submission" date="2022-03" db="EMBL/GenBank/DDBJ databases">
        <authorList>
            <person name="Alioto T."/>
            <person name="Alioto T."/>
            <person name="Gomez Garrido J."/>
        </authorList>
    </citation>
    <scope>NUCLEOTIDE SEQUENCE</scope>
</reference>
<evidence type="ECO:0000313" key="2">
    <source>
        <dbReference type="EMBL" id="CAH2327306.1"/>
    </source>
</evidence>